<dbReference type="Proteomes" id="UP000257123">
    <property type="component" value="Unassembled WGS sequence"/>
</dbReference>
<protein>
    <submittedName>
        <fullName evidence="3">Uncharacterized protein</fullName>
    </submittedName>
</protein>
<feature type="compositionally biased region" description="Polar residues" evidence="1">
    <location>
        <begin position="28"/>
        <end position="40"/>
    </location>
</feature>
<dbReference type="AlphaFoldDB" id="A0A371R2C0"/>
<dbReference type="Proteomes" id="UP000256877">
    <property type="component" value="Unassembled WGS sequence"/>
</dbReference>
<dbReference type="RefSeq" id="WP_116421298.1">
    <property type="nucleotide sequence ID" value="NZ_DAIOPL010000017.1"/>
</dbReference>
<sequence length="454" mass="50390">MKWLIIAAVVIIAISAVIVGFISLTKPGESQTTHLPPTNVQTTTIQQSPSQPPTSVETITTTYTNTQTSTTPHTTAQTTTTQQTTTTTHVETTTQQPKEVGNIVEEILRNFEPYEAEYHINVGINQSTMHFITVIYGVGINKSYTIGRVEFGNLTLLSHQAYDGEKTFIYQCTSGFCTGRVVETRLSANITNLSPEEVYQQLNDAWRFEGTCSYGERSGYKFVLKNPEDYSQGSLKNAEICINNKGILIYTFAQVNPETVKDSPLPFTNIQMVLVGVVPFNESKIEEIKKLVLGGELVKPISYEADYTVKMNFGGELRHATLKLHIEADGQYWYIINGSDLNASVNYDGKQSIIKYCTQGACNEEKYEGPYGLIPLANILLPEYDPVLIASGQYSPGDTIGECQATGRTGQLYRKTLPALISGEIQICMSSGMMLYYDLKSQYMNVLLEVVNIR</sequence>
<gene>
    <name evidence="2" type="ORF">CGL51_07675</name>
    <name evidence="3" type="ORF">CGL52_08685</name>
</gene>
<name>A0A371R2C0_9CREN</name>
<organism evidence="3 4">
    <name type="scientific">Pyrobaculum aerophilum</name>
    <dbReference type="NCBI Taxonomy" id="13773"/>
    <lineage>
        <taxon>Archaea</taxon>
        <taxon>Thermoproteota</taxon>
        <taxon>Thermoprotei</taxon>
        <taxon>Thermoproteales</taxon>
        <taxon>Thermoproteaceae</taxon>
        <taxon>Pyrobaculum</taxon>
    </lineage>
</organism>
<dbReference type="EMBL" id="NMUF01000023">
    <property type="protein sequence ID" value="RFA97663.1"/>
    <property type="molecule type" value="Genomic_DNA"/>
</dbReference>
<accession>A0A371R2C0</accession>
<comment type="caution">
    <text evidence="3">The sequence shown here is derived from an EMBL/GenBank/DDBJ whole genome shotgun (WGS) entry which is preliminary data.</text>
</comment>
<reference evidence="4 5" key="1">
    <citation type="submission" date="2017-07" db="EMBL/GenBank/DDBJ databases">
        <title>Draft genome sequence of aerobic hyperthermophilic archaea, Pyrobaculum aerophilum YKB31 and YKB32.</title>
        <authorList>
            <person name="Mochizuki T."/>
            <person name="Berliner A.J."/>
            <person name="Yoshida-Takashima Y."/>
            <person name="Takaki Y."/>
            <person name="Nunoura T."/>
            <person name="Takai K."/>
        </authorList>
    </citation>
    <scope>NUCLEOTIDE SEQUENCE [LARGE SCALE GENOMIC DNA]</scope>
    <source>
        <strain evidence="2 5">YKB31</strain>
        <strain evidence="3 4">YKB32</strain>
    </source>
</reference>
<feature type="region of interest" description="Disordered" evidence="1">
    <location>
        <begin position="28"/>
        <end position="96"/>
    </location>
</feature>
<evidence type="ECO:0000313" key="3">
    <source>
        <dbReference type="EMBL" id="RFA97663.1"/>
    </source>
</evidence>
<dbReference type="EMBL" id="NMUE01000022">
    <property type="protein sequence ID" value="RFA95473.1"/>
    <property type="molecule type" value="Genomic_DNA"/>
</dbReference>
<evidence type="ECO:0000256" key="1">
    <source>
        <dbReference type="SAM" id="MobiDB-lite"/>
    </source>
</evidence>
<evidence type="ECO:0000313" key="5">
    <source>
        <dbReference type="Proteomes" id="UP000257123"/>
    </source>
</evidence>
<evidence type="ECO:0000313" key="4">
    <source>
        <dbReference type="Proteomes" id="UP000256877"/>
    </source>
</evidence>
<evidence type="ECO:0000313" key="2">
    <source>
        <dbReference type="EMBL" id="RFA95473.1"/>
    </source>
</evidence>
<proteinExistence type="predicted"/>
<feature type="compositionally biased region" description="Low complexity" evidence="1">
    <location>
        <begin position="41"/>
        <end position="96"/>
    </location>
</feature>